<reference evidence="2" key="1">
    <citation type="submission" date="2016-06" db="EMBL/GenBank/DDBJ databases">
        <authorList>
            <person name="Varghese N."/>
            <person name="Submissions Spin"/>
        </authorList>
    </citation>
    <scope>NUCLEOTIDE SEQUENCE [LARGE SCALE GENOMIC DNA]</scope>
    <source>
        <strain evidence="2">DSM 44151</strain>
    </source>
</reference>
<dbReference type="AlphaFoldDB" id="A0A1C6VWY8"/>
<organism evidence="1 2">
    <name type="scientific">Micromonospora chersina</name>
    <dbReference type="NCBI Taxonomy" id="47854"/>
    <lineage>
        <taxon>Bacteria</taxon>
        <taxon>Bacillati</taxon>
        <taxon>Actinomycetota</taxon>
        <taxon>Actinomycetes</taxon>
        <taxon>Micromonosporales</taxon>
        <taxon>Micromonosporaceae</taxon>
        <taxon>Micromonospora</taxon>
    </lineage>
</organism>
<dbReference type="RefSeq" id="WP_139131945.1">
    <property type="nucleotide sequence ID" value="NZ_FMIB01000002.1"/>
</dbReference>
<keyword evidence="2" id="KW-1185">Reference proteome</keyword>
<accession>A0A1C6VWY8</accession>
<dbReference type="GeneID" id="43282261"/>
<dbReference type="Proteomes" id="UP000198605">
    <property type="component" value="Unassembled WGS sequence"/>
</dbReference>
<dbReference type="STRING" id="47854.GA0070603_5649"/>
<dbReference type="OrthoDB" id="9153432at2"/>
<protein>
    <submittedName>
        <fullName evidence="1">Uncharacterized protein</fullName>
    </submittedName>
</protein>
<evidence type="ECO:0000313" key="1">
    <source>
        <dbReference type="EMBL" id="SCL70727.1"/>
    </source>
</evidence>
<name>A0A1C6VWY8_9ACTN</name>
<dbReference type="EMBL" id="FMIB01000002">
    <property type="protein sequence ID" value="SCL70727.1"/>
    <property type="molecule type" value="Genomic_DNA"/>
</dbReference>
<evidence type="ECO:0000313" key="2">
    <source>
        <dbReference type="Proteomes" id="UP000198605"/>
    </source>
</evidence>
<proteinExistence type="predicted"/>
<gene>
    <name evidence="1" type="ORF">GA0070603_5649</name>
</gene>
<sequence length="162" mass="17831">MNAEERRSPRQIGLWIEVTDAVRGLLLLGLGTSRFECILVPDYGGPATGHPGPTFTLDQWLAELRRLRAGADRVLLPFNFSDQCTGWLRVAPSREGLFEVQAGWSDLGQYDIDLSEFMVVGRSLADFEPVPNARIERPLDEIVGAVAAIRDALARCSPPAAR</sequence>